<dbReference type="RefSeq" id="XP_002288636.1">
    <property type="nucleotide sequence ID" value="XM_002288600.1"/>
</dbReference>
<dbReference type="InterPro" id="IPR008658">
    <property type="entry name" value="KAP3"/>
</dbReference>
<protein>
    <submittedName>
        <fullName evidence="1">Uncharacterized protein</fullName>
    </submittedName>
</protein>
<dbReference type="AlphaFoldDB" id="B8BWP5"/>
<dbReference type="GO" id="GO:0005930">
    <property type="term" value="C:axoneme"/>
    <property type="evidence" value="ECO:0000318"/>
    <property type="project" value="GO_Central"/>
</dbReference>
<dbReference type="Pfam" id="PF05804">
    <property type="entry name" value="KAP"/>
    <property type="match status" value="2"/>
</dbReference>
<reference evidence="1 2" key="1">
    <citation type="journal article" date="2004" name="Science">
        <title>The genome of the diatom Thalassiosira pseudonana: ecology, evolution, and metabolism.</title>
        <authorList>
            <person name="Armbrust E.V."/>
            <person name="Berges J.A."/>
            <person name="Bowler C."/>
            <person name="Green B.R."/>
            <person name="Martinez D."/>
            <person name="Putnam N.H."/>
            <person name="Zhou S."/>
            <person name="Allen A.E."/>
            <person name="Apt K.E."/>
            <person name="Bechner M."/>
            <person name="Brzezinski M.A."/>
            <person name="Chaal B.K."/>
            <person name="Chiovitti A."/>
            <person name="Davis A.K."/>
            <person name="Demarest M.S."/>
            <person name="Detter J.C."/>
            <person name="Glavina T."/>
            <person name="Goodstein D."/>
            <person name="Hadi M.Z."/>
            <person name="Hellsten U."/>
            <person name="Hildebrand M."/>
            <person name="Jenkins B.D."/>
            <person name="Jurka J."/>
            <person name="Kapitonov V.V."/>
            <person name="Kroger N."/>
            <person name="Lau W.W."/>
            <person name="Lane T.W."/>
            <person name="Larimer F.W."/>
            <person name="Lippmeier J.C."/>
            <person name="Lucas S."/>
            <person name="Medina M."/>
            <person name="Montsant A."/>
            <person name="Obornik M."/>
            <person name="Parker M.S."/>
            <person name="Palenik B."/>
            <person name="Pazour G.J."/>
            <person name="Richardson P.M."/>
            <person name="Rynearson T.A."/>
            <person name="Saito M.A."/>
            <person name="Schwartz D.C."/>
            <person name="Thamatrakoln K."/>
            <person name="Valentin K."/>
            <person name="Vardi A."/>
            <person name="Wilkerson F.P."/>
            <person name="Rokhsar D.S."/>
        </authorList>
    </citation>
    <scope>NUCLEOTIDE SEQUENCE [LARGE SCALE GENOMIC DNA]</scope>
    <source>
        <strain evidence="1 2">CCMP1335</strain>
    </source>
</reference>
<dbReference type="InterPro" id="IPR016024">
    <property type="entry name" value="ARM-type_fold"/>
</dbReference>
<reference evidence="1 2" key="2">
    <citation type="journal article" date="2008" name="Nature">
        <title>The Phaeodactylum genome reveals the evolutionary history of diatom genomes.</title>
        <authorList>
            <person name="Bowler C."/>
            <person name="Allen A.E."/>
            <person name="Badger J.H."/>
            <person name="Grimwood J."/>
            <person name="Jabbari K."/>
            <person name="Kuo A."/>
            <person name="Maheswari U."/>
            <person name="Martens C."/>
            <person name="Maumus F."/>
            <person name="Otillar R.P."/>
            <person name="Rayko E."/>
            <person name="Salamov A."/>
            <person name="Vandepoele K."/>
            <person name="Beszteri B."/>
            <person name="Gruber A."/>
            <person name="Heijde M."/>
            <person name="Katinka M."/>
            <person name="Mock T."/>
            <person name="Valentin K."/>
            <person name="Verret F."/>
            <person name="Berges J.A."/>
            <person name="Brownlee C."/>
            <person name="Cadoret J.P."/>
            <person name="Chiovitti A."/>
            <person name="Choi C.J."/>
            <person name="Coesel S."/>
            <person name="De Martino A."/>
            <person name="Detter J.C."/>
            <person name="Durkin C."/>
            <person name="Falciatore A."/>
            <person name="Fournet J."/>
            <person name="Haruta M."/>
            <person name="Huysman M.J."/>
            <person name="Jenkins B.D."/>
            <person name="Jiroutova K."/>
            <person name="Jorgensen R.E."/>
            <person name="Joubert Y."/>
            <person name="Kaplan A."/>
            <person name="Kroger N."/>
            <person name="Kroth P.G."/>
            <person name="La Roche J."/>
            <person name="Lindquist E."/>
            <person name="Lommer M."/>
            <person name="Martin-Jezequel V."/>
            <person name="Lopez P.J."/>
            <person name="Lucas S."/>
            <person name="Mangogna M."/>
            <person name="McGinnis K."/>
            <person name="Medlin L.K."/>
            <person name="Montsant A."/>
            <person name="Oudot-Le Secq M.P."/>
            <person name="Napoli C."/>
            <person name="Obornik M."/>
            <person name="Parker M.S."/>
            <person name="Petit J.L."/>
            <person name="Porcel B.M."/>
            <person name="Poulsen N."/>
            <person name="Robison M."/>
            <person name="Rychlewski L."/>
            <person name="Rynearson T.A."/>
            <person name="Schmutz J."/>
            <person name="Shapiro H."/>
            <person name="Siaut M."/>
            <person name="Stanley M."/>
            <person name="Sussman M.R."/>
            <person name="Taylor A.R."/>
            <person name="Vardi A."/>
            <person name="von Dassow P."/>
            <person name="Vyverman W."/>
            <person name="Willis A."/>
            <person name="Wyrwicz L.S."/>
            <person name="Rokhsar D.S."/>
            <person name="Weissenbach J."/>
            <person name="Armbrust E.V."/>
            <person name="Green B.R."/>
            <person name="Van de Peer Y."/>
            <person name="Grigoriev I.V."/>
        </authorList>
    </citation>
    <scope>NUCLEOTIDE SEQUENCE [LARGE SCALE GENOMIC DNA]</scope>
    <source>
        <strain evidence="1 2">CCMP1335</strain>
    </source>
</reference>
<dbReference type="GO" id="GO:0044782">
    <property type="term" value="P:cilium organization"/>
    <property type="evidence" value="ECO:0000318"/>
    <property type="project" value="GO_Central"/>
</dbReference>
<dbReference type="GeneID" id="7452778"/>
<sequence>MTSSGRSITTHNITSHPADNAILVEYSVDNDSTVRSKKVILGDLSSLNDTLALAKKVILKCNCVTEDWIDDVEDVIIELCNRSDLNSSDQQHNADDSDDSVSSEYVQEVCVASLEFLYGTSDEQLSAVNKLLGLCQDVGAMEYLIQNHQLMSALTRLFVELANSSELSFAIGKLFLAFSMVEDFHATLSSYRVGALALEVVELEVRRAWHRSVGATNDVASSLCLATDVDFSSVDLTSRAYTFSNKQEHVILVCLGILSHLADDFDVLRKMTKKSLVCVLSPCLQQKSMQSVLTTLVLLKKASIFEETAIGLSSGDGKVIPKLVHLLQLPSVTINEVTITILYNLSFHDDCVSLMSAENIYSPLVAMMQSSTCCSVFELAYHLSSTEDNRHMFVKEGISPALVDALANVTSNKAIGTGLVGLLVNMTLHPICAEEMMHLGVLDIMFRTVQQASDPFKLQVLLKVARNLSDWTKSLQAMLHQALAFQAPSILGGLVKDSSLYLQSKEASAADITDDCESESESGESSLASLYWDKHFWDARVEFLLQRALQCDNDDLLVEWIGILSNMTSDDLPAGLQWIDILDDNHSKILQLLQRIIEPSESSGRSSSSNDDLRMEVIIWLGELCTSRECSSWIASTDLIEDINSVLRSSLETEGSNEMLLQILLTYQHFLIYNDTRLHVIAGYGVVDAILSCLRREKVLKSTAEMCLFLIEDFDRDEYGELGDIGKSIKSQRYELV</sequence>
<dbReference type="PaxDb" id="35128-Thaps4043"/>
<dbReference type="PANTHER" id="PTHR15605">
    <property type="entry name" value="KINESIN-ASSOCIATED PROTEINS"/>
    <property type="match status" value="1"/>
</dbReference>
<dbReference type="PANTHER" id="PTHR15605:SF2">
    <property type="entry name" value="KINESIN-ASSOCIATED PROTEIN 3"/>
    <property type="match status" value="1"/>
</dbReference>
<evidence type="ECO:0000313" key="1">
    <source>
        <dbReference type="EMBL" id="EED94072.1"/>
    </source>
</evidence>
<dbReference type="SMART" id="SM01297">
    <property type="entry name" value="KAP"/>
    <property type="match status" value="1"/>
</dbReference>
<dbReference type="GO" id="GO:0016939">
    <property type="term" value="C:kinesin II complex"/>
    <property type="evidence" value="ECO:0000318"/>
    <property type="project" value="GO_Central"/>
</dbReference>
<dbReference type="OMA" id="EANREYM"/>
<dbReference type="SUPFAM" id="SSF48371">
    <property type="entry name" value="ARM repeat"/>
    <property type="match status" value="1"/>
</dbReference>
<dbReference type="KEGG" id="tps:THAPSDRAFT_4043"/>
<dbReference type="EMBL" id="CM000640">
    <property type="protein sequence ID" value="EED94072.1"/>
    <property type="molecule type" value="Genomic_DNA"/>
</dbReference>
<dbReference type="STRING" id="35128.B8BWP5"/>
<dbReference type="GO" id="GO:0007018">
    <property type="term" value="P:microtubule-based movement"/>
    <property type="evidence" value="ECO:0000318"/>
    <property type="project" value="GO_Central"/>
</dbReference>
<dbReference type="GO" id="GO:0035869">
    <property type="term" value="C:ciliary transition zone"/>
    <property type="evidence" value="ECO:0000318"/>
    <property type="project" value="GO_Central"/>
</dbReference>
<keyword evidence="2" id="KW-1185">Reference proteome</keyword>
<gene>
    <name evidence="1" type="ORF">THAPSDRAFT_4043</name>
</gene>
<dbReference type="eggNOG" id="KOG1222">
    <property type="taxonomic scope" value="Eukaryota"/>
</dbReference>
<dbReference type="InterPro" id="IPR011989">
    <property type="entry name" value="ARM-like"/>
</dbReference>
<dbReference type="Proteomes" id="UP000001449">
    <property type="component" value="Chromosome 3"/>
</dbReference>
<dbReference type="InParanoid" id="B8BWP5"/>
<name>B8BWP5_THAPS</name>
<evidence type="ECO:0000313" key="2">
    <source>
        <dbReference type="Proteomes" id="UP000001449"/>
    </source>
</evidence>
<accession>B8BWP5</accession>
<organism evidence="1 2">
    <name type="scientific">Thalassiosira pseudonana</name>
    <name type="common">Marine diatom</name>
    <name type="synonym">Cyclotella nana</name>
    <dbReference type="NCBI Taxonomy" id="35128"/>
    <lineage>
        <taxon>Eukaryota</taxon>
        <taxon>Sar</taxon>
        <taxon>Stramenopiles</taxon>
        <taxon>Ochrophyta</taxon>
        <taxon>Bacillariophyta</taxon>
        <taxon>Coscinodiscophyceae</taxon>
        <taxon>Thalassiosirophycidae</taxon>
        <taxon>Thalassiosirales</taxon>
        <taxon>Thalassiosiraceae</taxon>
        <taxon>Thalassiosira</taxon>
    </lineage>
</organism>
<proteinExistence type="predicted"/>
<dbReference type="GO" id="GO:0019894">
    <property type="term" value="F:kinesin binding"/>
    <property type="evidence" value="ECO:0007669"/>
    <property type="project" value="InterPro"/>
</dbReference>
<dbReference type="Gene3D" id="1.25.10.10">
    <property type="entry name" value="Leucine-rich Repeat Variant"/>
    <property type="match status" value="1"/>
</dbReference>
<dbReference type="HOGENOM" id="CLU_009879_0_0_1"/>